<proteinExistence type="predicted"/>
<sequence>MIDDNIFHFSATIVAISAIAAIIFDSIFWAVCLCIFYFIGLVWGTSLIALIRTSIPVDGVSKVAVNQSCGVCGNNSCNRHRKHPHLNAVPKVPKSFDVALERLLEEILQTYVCTWYCDLSSNESFIQQLRLAISTAVTNVTGRLYRADLSCIIFNHLIPLGVQHARDWKELKKRASDLGGKPSDYVADLLGSRIHPAAYSRKAELNYLRGVVATLLPHLLPAIHVSTNNQVLLREVLANWVLLPAIDALADPDNLNMLISLCTHYDGKFSQSLDTIFVPILQTWVSSPPTSQSISNTLKPSLNQVLNDPELLYLFMQHIKDSGLVNLLQFCLDIDDLSKRLLDPEMSVEAEQALYNDAKSIYSSYMDPESSDFLNLPINICEGMKQILDLGPRKVQELRTSRPLYDAHQEAHTLLENTWLPSFHHTYQMYKHLCGESAINTFIKPTSQTSSGSINSTGVGTRLTNQLGKIRGVLKASAMDGAPLHAHQVFQAEEAASCSSSRSGSSDSASSSSASSSQQQQQQHVGAAKSRDLSTWRVSIPHVDGGGPQPLYMLSMHSVSEDKSWTVLRRDQDFYVLRARLSEFHGDKELDDSPLPTRKDPHPSLTANRQRYQDFLQKLLTNPTLRNSELLYTFLTVPNLKPFISNYSTPDIGVLYQSMAHKLRKERGQHLDKFMNKFLASVHPKHDQPDVGVELDGDNDFHDSQKRGPDLYGTGPFGNNLNLDPSVQKFPHTLNKIQHTKGVCFCIAEALETLLEVSPTLSRILWVLASTFRQSMDPFVNKWFYEMIVTLLSGGRAAIVVKLLHSVIFDTESSDAPSPVVKAEEHYANAKNGLYNLVPRWMLGVHSNWCKLMDTLLEPIQDAALNKHLAYTLVDQLIIDLFPEVT</sequence>
<evidence type="ECO:0000313" key="2">
    <source>
        <dbReference type="Proteomes" id="UP001239111"/>
    </source>
</evidence>
<dbReference type="Proteomes" id="UP001239111">
    <property type="component" value="Chromosome 1"/>
</dbReference>
<keyword evidence="2" id="KW-1185">Reference proteome</keyword>
<gene>
    <name evidence="1" type="ORF">QAD02_017455</name>
</gene>
<dbReference type="EMBL" id="CM056741">
    <property type="protein sequence ID" value="KAJ8681663.1"/>
    <property type="molecule type" value="Genomic_DNA"/>
</dbReference>
<accession>A0ACC2PF07</accession>
<comment type="caution">
    <text evidence="1">The sequence shown here is derived from an EMBL/GenBank/DDBJ whole genome shotgun (WGS) entry which is preliminary data.</text>
</comment>
<evidence type="ECO:0000313" key="1">
    <source>
        <dbReference type="EMBL" id="KAJ8681663.1"/>
    </source>
</evidence>
<organism evidence="1 2">
    <name type="scientific">Eretmocerus hayati</name>
    <dbReference type="NCBI Taxonomy" id="131215"/>
    <lineage>
        <taxon>Eukaryota</taxon>
        <taxon>Metazoa</taxon>
        <taxon>Ecdysozoa</taxon>
        <taxon>Arthropoda</taxon>
        <taxon>Hexapoda</taxon>
        <taxon>Insecta</taxon>
        <taxon>Pterygota</taxon>
        <taxon>Neoptera</taxon>
        <taxon>Endopterygota</taxon>
        <taxon>Hymenoptera</taxon>
        <taxon>Apocrita</taxon>
        <taxon>Proctotrupomorpha</taxon>
        <taxon>Chalcidoidea</taxon>
        <taxon>Aphelinidae</taxon>
        <taxon>Aphelininae</taxon>
        <taxon>Eretmocerus</taxon>
    </lineage>
</organism>
<reference evidence="1" key="1">
    <citation type="submission" date="2023-04" db="EMBL/GenBank/DDBJ databases">
        <title>A chromosome-level genome assembly of the parasitoid wasp Eretmocerus hayati.</title>
        <authorList>
            <person name="Zhong Y."/>
            <person name="Liu S."/>
            <person name="Liu Y."/>
        </authorList>
    </citation>
    <scope>NUCLEOTIDE SEQUENCE</scope>
    <source>
        <strain evidence="1">ZJU_SS_LIU_2023</strain>
    </source>
</reference>
<protein>
    <submittedName>
        <fullName evidence="1">Uncharacterized protein</fullName>
    </submittedName>
</protein>
<name>A0ACC2PF07_9HYME</name>